<sequence length="134" mass="15272">MLLRPLLDGSVLIFSTGSFMLNLALKKAAYFWLPPFHEGKGQPSKAETVARVIWAIQFIVLIGAAIGCLFIARLRNRETTLLWLAIMGYTAVHMLFYVIFRYREPIMPLVCVLAALTFESLVHYWQLQRIGANK</sequence>
<evidence type="ECO:0000313" key="3">
    <source>
        <dbReference type="Proteomes" id="UP000199561"/>
    </source>
</evidence>
<feature type="transmembrane region" description="Helical" evidence="1">
    <location>
        <begin position="81"/>
        <end position="100"/>
    </location>
</feature>
<feature type="transmembrane region" description="Helical" evidence="1">
    <location>
        <begin position="106"/>
        <end position="125"/>
    </location>
</feature>
<evidence type="ECO:0000256" key="1">
    <source>
        <dbReference type="SAM" id="Phobius"/>
    </source>
</evidence>
<accession>A0A1I4NPI4</accession>
<keyword evidence="3" id="KW-1185">Reference proteome</keyword>
<protein>
    <submittedName>
        <fullName evidence="2">Uncharacterized protein</fullName>
    </submittedName>
</protein>
<dbReference type="EMBL" id="FOUF01000008">
    <property type="protein sequence ID" value="SFM17369.1"/>
    <property type="molecule type" value="Genomic_DNA"/>
</dbReference>
<name>A0A1I4NPI4_9PROT</name>
<gene>
    <name evidence="2" type="ORF">SAMN05421880_10899</name>
</gene>
<keyword evidence="1" id="KW-0812">Transmembrane</keyword>
<dbReference type="AlphaFoldDB" id="A0A1I4NPI4"/>
<dbReference type="RefSeq" id="WP_090667471.1">
    <property type="nucleotide sequence ID" value="NZ_FOUF01000008.1"/>
</dbReference>
<keyword evidence="1" id="KW-0472">Membrane</keyword>
<proteinExistence type="predicted"/>
<evidence type="ECO:0000313" key="2">
    <source>
        <dbReference type="EMBL" id="SFM17369.1"/>
    </source>
</evidence>
<dbReference type="STRING" id="52442.SAMN05421880_10899"/>
<organism evidence="2 3">
    <name type="scientific">Nitrosomonas nitrosa</name>
    <dbReference type="NCBI Taxonomy" id="52442"/>
    <lineage>
        <taxon>Bacteria</taxon>
        <taxon>Pseudomonadati</taxon>
        <taxon>Pseudomonadota</taxon>
        <taxon>Betaproteobacteria</taxon>
        <taxon>Nitrosomonadales</taxon>
        <taxon>Nitrosomonadaceae</taxon>
        <taxon>Nitrosomonas</taxon>
    </lineage>
</organism>
<dbReference type="Proteomes" id="UP000199561">
    <property type="component" value="Unassembled WGS sequence"/>
</dbReference>
<reference evidence="2 3" key="1">
    <citation type="submission" date="2016-10" db="EMBL/GenBank/DDBJ databases">
        <authorList>
            <person name="de Groot N.N."/>
        </authorList>
    </citation>
    <scope>NUCLEOTIDE SEQUENCE [LARGE SCALE GENOMIC DNA]</scope>
    <source>
        <strain evidence="2 3">Nm146</strain>
    </source>
</reference>
<feature type="transmembrane region" description="Helical" evidence="1">
    <location>
        <begin position="53"/>
        <end position="74"/>
    </location>
</feature>
<keyword evidence="1" id="KW-1133">Transmembrane helix</keyword>